<gene>
    <name evidence="1" type="ORF">QE152_g9561</name>
</gene>
<sequence>MTWDAIAATVYRDTWHTLTCAEKGKRAKQLQNCVRPEDYEFLLEMDRCATTVQQGIHMLTTAAYKNQNSFIVKDMQAASKDLERNNQILVDREEELFLEYLLPEYNKLNSNHKRERRSYF</sequence>
<comment type="caution">
    <text evidence="1">The sequence shown here is derived from an EMBL/GenBank/DDBJ whole genome shotgun (WGS) entry which is preliminary data.</text>
</comment>
<dbReference type="EMBL" id="JASPKY010000082">
    <property type="protein sequence ID" value="KAK9738829.1"/>
    <property type="molecule type" value="Genomic_DNA"/>
</dbReference>
<name>A0AAW1LZ12_POPJA</name>
<accession>A0AAW1LZ12</accession>
<evidence type="ECO:0000313" key="2">
    <source>
        <dbReference type="Proteomes" id="UP001458880"/>
    </source>
</evidence>
<keyword evidence="2" id="KW-1185">Reference proteome</keyword>
<dbReference type="AlphaFoldDB" id="A0AAW1LZ12"/>
<proteinExistence type="predicted"/>
<dbReference type="Proteomes" id="UP001458880">
    <property type="component" value="Unassembled WGS sequence"/>
</dbReference>
<evidence type="ECO:0000313" key="1">
    <source>
        <dbReference type="EMBL" id="KAK9738829.1"/>
    </source>
</evidence>
<reference evidence="1 2" key="1">
    <citation type="journal article" date="2024" name="BMC Genomics">
        <title>De novo assembly and annotation of Popillia japonica's genome with initial clues to its potential as an invasive pest.</title>
        <authorList>
            <person name="Cucini C."/>
            <person name="Boschi S."/>
            <person name="Funari R."/>
            <person name="Cardaioli E."/>
            <person name="Iannotti N."/>
            <person name="Marturano G."/>
            <person name="Paoli F."/>
            <person name="Bruttini M."/>
            <person name="Carapelli A."/>
            <person name="Frati F."/>
            <person name="Nardi F."/>
        </authorList>
    </citation>
    <scope>NUCLEOTIDE SEQUENCE [LARGE SCALE GENOMIC DNA]</scope>
    <source>
        <strain evidence="1">DMR45628</strain>
    </source>
</reference>
<protein>
    <submittedName>
        <fullName evidence="1">Uncharacterized protein</fullName>
    </submittedName>
</protein>
<organism evidence="1 2">
    <name type="scientific">Popillia japonica</name>
    <name type="common">Japanese beetle</name>
    <dbReference type="NCBI Taxonomy" id="7064"/>
    <lineage>
        <taxon>Eukaryota</taxon>
        <taxon>Metazoa</taxon>
        <taxon>Ecdysozoa</taxon>
        <taxon>Arthropoda</taxon>
        <taxon>Hexapoda</taxon>
        <taxon>Insecta</taxon>
        <taxon>Pterygota</taxon>
        <taxon>Neoptera</taxon>
        <taxon>Endopterygota</taxon>
        <taxon>Coleoptera</taxon>
        <taxon>Polyphaga</taxon>
        <taxon>Scarabaeiformia</taxon>
        <taxon>Scarabaeidae</taxon>
        <taxon>Rutelinae</taxon>
        <taxon>Popillia</taxon>
    </lineage>
</organism>